<keyword evidence="1" id="KW-0472">Membrane</keyword>
<evidence type="ECO:0000313" key="3">
    <source>
        <dbReference type="Proteomes" id="UP000323597"/>
    </source>
</evidence>
<proteinExistence type="predicted"/>
<protein>
    <submittedName>
        <fullName evidence="2">Uncharacterized protein</fullName>
    </submittedName>
</protein>
<dbReference type="Proteomes" id="UP000323597">
    <property type="component" value="Chromosome A10"/>
</dbReference>
<feature type="transmembrane region" description="Helical" evidence="1">
    <location>
        <begin position="20"/>
        <end position="39"/>
    </location>
</feature>
<keyword evidence="1" id="KW-1133">Transmembrane helix</keyword>
<reference evidence="2 3" key="1">
    <citation type="submission" date="2019-07" db="EMBL/GenBank/DDBJ databases">
        <title>WGS assembly of Gossypium mustelinum.</title>
        <authorList>
            <person name="Chen Z.J."/>
            <person name="Sreedasyam A."/>
            <person name="Ando A."/>
            <person name="Song Q."/>
            <person name="De L."/>
            <person name="Hulse-Kemp A."/>
            <person name="Ding M."/>
            <person name="Ye W."/>
            <person name="Kirkbride R."/>
            <person name="Jenkins J."/>
            <person name="Plott C."/>
            <person name="Lovell J."/>
            <person name="Lin Y.-M."/>
            <person name="Vaughn R."/>
            <person name="Liu B."/>
            <person name="Li W."/>
            <person name="Simpson S."/>
            <person name="Scheffler B."/>
            <person name="Saski C."/>
            <person name="Grover C."/>
            <person name="Hu G."/>
            <person name="Conover J."/>
            <person name="Carlson J."/>
            <person name="Shu S."/>
            <person name="Boston L."/>
            <person name="Williams M."/>
            <person name="Peterson D."/>
            <person name="Mcgee K."/>
            <person name="Jones D."/>
            <person name="Wendel J."/>
            <person name="Stelly D."/>
            <person name="Grimwood J."/>
            <person name="Schmutz J."/>
        </authorList>
    </citation>
    <scope>NUCLEOTIDE SEQUENCE [LARGE SCALE GENOMIC DNA]</scope>
    <source>
        <strain evidence="2">1408120.09</strain>
    </source>
</reference>
<keyword evidence="1" id="KW-0812">Transmembrane</keyword>
<dbReference type="AlphaFoldDB" id="A0A5D2XG84"/>
<evidence type="ECO:0000256" key="1">
    <source>
        <dbReference type="SAM" id="Phobius"/>
    </source>
</evidence>
<organism evidence="2 3">
    <name type="scientific">Gossypium mustelinum</name>
    <name type="common">Cotton</name>
    <name type="synonym">Gossypium caicoense</name>
    <dbReference type="NCBI Taxonomy" id="34275"/>
    <lineage>
        <taxon>Eukaryota</taxon>
        <taxon>Viridiplantae</taxon>
        <taxon>Streptophyta</taxon>
        <taxon>Embryophyta</taxon>
        <taxon>Tracheophyta</taxon>
        <taxon>Spermatophyta</taxon>
        <taxon>Magnoliopsida</taxon>
        <taxon>eudicotyledons</taxon>
        <taxon>Gunneridae</taxon>
        <taxon>Pentapetalae</taxon>
        <taxon>rosids</taxon>
        <taxon>malvids</taxon>
        <taxon>Malvales</taxon>
        <taxon>Malvaceae</taxon>
        <taxon>Malvoideae</taxon>
        <taxon>Gossypium</taxon>
    </lineage>
</organism>
<evidence type="ECO:0000313" key="2">
    <source>
        <dbReference type="EMBL" id="TYJ12722.1"/>
    </source>
</evidence>
<accession>A0A5D2XG84</accession>
<dbReference type="EMBL" id="CM017645">
    <property type="protein sequence ID" value="TYJ12722.1"/>
    <property type="molecule type" value="Genomic_DNA"/>
</dbReference>
<keyword evidence="3" id="KW-1185">Reference proteome</keyword>
<name>A0A5D2XG84_GOSMU</name>
<sequence>MKDFLYLSFKIFRFHFFDSLLPVMCFILFFLIVCFPLYLTTFSCKSLND</sequence>
<gene>
    <name evidence="2" type="ORF">E1A91_A10G000200v1</name>
</gene>